<dbReference type="EMBL" id="JABTCF010000014">
    <property type="protein sequence ID" value="MBD0779702.1"/>
    <property type="molecule type" value="Genomic_DNA"/>
</dbReference>
<dbReference type="InterPro" id="IPR033738">
    <property type="entry name" value="AsnB_N"/>
</dbReference>
<dbReference type="SUPFAM" id="SSF52402">
    <property type="entry name" value="Adenine nucleotide alpha hydrolases-like"/>
    <property type="match status" value="1"/>
</dbReference>
<comment type="similarity">
    <text evidence="2">Belongs to the asparagine synthetase family.</text>
</comment>
<evidence type="ECO:0000259" key="8">
    <source>
        <dbReference type="PROSITE" id="PS51278"/>
    </source>
</evidence>
<dbReference type="InterPro" id="IPR014729">
    <property type="entry name" value="Rossmann-like_a/b/a_fold"/>
</dbReference>
<keyword evidence="4" id="KW-0547">Nucleotide-binding</keyword>
<evidence type="ECO:0000313" key="9">
    <source>
        <dbReference type="EMBL" id="MBD0779702.1"/>
    </source>
</evidence>
<dbReference type="InterPro" id="IPR006426">
    <property type="entry name" value="Asn_synth_AEB"/>
</dbReference>
<evidence type="ECO:0000256" key="5">
    <source>
        <dbReference type="ARBA" id="ARBA00022840"/>
    </source>
</evidence>
<dbReference type="Gene3D" id="3.40.50.620">
    <property type="entry name" value="HUPs"/>
    <property type="match status" value="1"/>
</dbReference>
<dbReference type="Pfam" id="PF00733">
    <property type="entry name" value="Asn_synthase"/>
    <property type="match status" value="1"/>
</dbReference>
<dbReference type="CDD" id="cd00712">
    <property type="entry name" value="AsnB"/>
    <property type="match status" value="1"/>
</dbReference>
<evidence type="ECO:0000256" key="2">
    <source>
        <dbReference type="ARBA" id="ARBA00005752"/>
    </source>
</evidence>
<dbReference type="Pfam" id="PF13537">
    <property type="entry name" value="GATase_7"/>
    <property type="match status" value="1"/>
</dbReference>
<evidence type="ECO:0000256" key="6">
    <source>
        <dbReference type="ARBA" id="ARBA00022962"/>
    </source>
</evidence>
<dbReference type="NCBIfam" id="TIGR01536">
    <property type="entry name" value="asn_synth_AEB"/>
    <property type="match status" value="1"/>
</dbReference>
<dbReference type="RefSeq" id="WP_188245144.1">
    <property type="nucleotide sequence ID" value="NZ_JABTCF010000014.1"/>
</dbReference>
<keyword evidence="5" id="KW-0067">ATP-binding</keyword>
<evidence type="ECO:0000256" key="4">
    <source>
        <dbReference type="ARBA" id="ARBA00022741"/>
    </source>
</evidence>
<dbReference type="InterPro" id="IPR017932">
    <property type="entry name" value="GATase_2_dom"/>
</dbReference>
<evidence type="ECO:0000256" key="3">
    <source>
        <dbReference type="ARBA" id="ARBA00012737"/>
    </source>
</evidence>
<dbReference type="PIRSF" id="PIRSF001589">
    <property type="entry name" value="Asn_synthetase_glu-h"/>
    <property type="match status" value="1"/>
</dbReference>
<feature type="domain" description="Glutamine amidotransferase type-2" evidence="8">
    <location>
        <begin position="2"/>
        <end position="211"/>
    </location>
</feature>
<keyword evidence="6" id="KW-0315">Glutamine amidotransferase</keyword>
<evidence type="ECO:0000313" key="10">
    <source>
        <dbReference type="Proteomes" id="UP001166021"/>
    </source>
</evidence>
<gene>
    <name evidence="9" type="primary">asnB</name>
    <name evidence="9" type="ORF">HPE56_18015</name>
</gene>
<dbReference type="InterPro" id="IPR051786">
    <property type="entry name" value="ASN_synthetase/amidase"/>
</dbReference>
<protein>
    <recommendedName>
        <fullName evidence="3">asparagine synthase (glutamine-hydrolyzing)</fullName>
        <ecNumber evidence="3">6.3.5.4</ecNumber>
    </recommendedName>
</protein>
<organism evidence="9 10">
    <name type="scientific">Maribacter aquimaris</name>
    <dbReference type="NCBI Taxonomy" id="2737171"/>
    <lineage>
        <taxon>Bacteria</taxon>
        <taxon>Pseudomonadati</taxon>
        <taxon>Bacteroidota</taxon>
        <taxon>Flavobacteriia</taxon>
        <taxon>Flavobacteriales</taxon>
        <taxon>Flavobacteriaceae</taxon>
        <taxon>Maribacter</taxon>
    </lineage>
</organism>
<dbReference type="CDD" id="cd01991">
    <property type="entry name" value="Asn_synthase_B_C"/>
    <property type="match status" value="1"/>
</dbReference>
<sequence>MCGIAGIYLIKGIPNLKERIQTMNSSIVHRGPDAEGSYIHENLALGHRRLSIIDNREVSNQPMHSNNEQWHVVFNGEIYNFKEIKEKLNYSFATNSDTEVILAAVQEKGIDWFIEQSNGMFSIALYNSQTKDLFLIRDRLGIKPLYYYNDGSNLIFSSEIKAILKSGLVKSVFNELAVDEYLANRYIRAPFTFFKNIYQVNPGTYLHVNQELSMNEVQYWDIPKGFNYSNDFDENDILERFDFQINKAIKYRLIADVPLGTYLSGGVDSSLITAITAMNSNEKINTYTIGFAEINEFSYAKLVSDQYQTNHHEILMKKEDYMANWERLIRYKDAPLGVPNEIPLAVMSSKLKEKITVVLSGEGADELLGGYGKIFRLPFDYENSSKEQSFYESLIEKYEYVPRLMRDQLICTPVDYRAIFDKKIVEEFKERDNRENIFNYFHKYHVKGLLQRVDMTTMQASVEARVPFLDHELLEFAYKEIPYVLKLKWKNEEAKSEACNMYAEDYSEELDIPKYLLRKLSYKYLPKEVIERKKVGFPVPLTEWFENLEYQARNLLSKCSWLKEGVVEELILKSKKEVRAGQILWMFINIEIFKKNYFTKEWQW</sequence>
<proteinExistence type="inferred from homology"/>
<name>A0ABR7V8Q7_9FLAO</name>
<dbReference type="Gene3D" id="3.60.20.10">
    <property type="entry name" value="Glutamine Phosphoribosylpyrophosphate, subunit 1, domain 1"/>
    <property type="match status" value="1"/>
</dbReference>
<dbReference type="EC" id="6.3.5.4" evidence="3"/>
<comment type="pathway">
    <text evidence="1">Amino-acid biosynthesis; L-asparagine biosynthesis; L-asparagine from L-aspartate (L-Gln route): step 1/1.</text>
</comment>
<accession>A0ABR7V8Q7</accession>
<reference evidence="9" key="1">
    <citation type="submission" date="2020-05" db="EMBL/GenBank/DDBJ databases">
        <title>The draft genome sequence of Maribacter sp. ANRC-HE7.</title>
        <authorList>
            <person name="Mu L."/>
        </authorList>
    </citation>
    <scope>NUCLEOTIDE SEQUENCE</scope>
    <source>
        <strain evidence="9">ANRC-HE7</strain>
    </source>
</reference>
<dbReference type="SUPFAM" id="SSF56235">
    <property type="entry name" value="N-terminal nucleophile aminohydrolases (Ntn hydrolases)"/>
    <property type="match status" value="1"/>
</dbReference>
<comment type="caution">
    <text evidence="9">The sequence shown here is derived from an EMBL/GenBank/DDBJ whole genome shotgun (WGS) entry which is preliminary data.</text>
</comment>
<evidence type="ECO:0000256" key="7">
    <source>
        <dbReference type="ARBA" id="ARBA00048741"/>
    </source>
</evidence>
<dbReference type="Proteomes" id="UP001166021">
    <property type="component" value="Unassembled WGS sequence"/>
</dbReference>
<dbReference type="InterPro" id="IPR001962">
    <property type="entry name" value="Asn_synthase"/>
</dbReference>
<dbReference type="PROSITE" id="PS51278">
    <property type="entry name" value="GATASE_TYPE_2"/>
    <property type="match status" value="1"/>
</dbReference>
<dbReference type="InterPro" id="IPR029055">
    <property type="entry name" value="Ntn_hydrolases_N"/>
</dbReference>
<comment type="catalytic activity">
    <reaction evidence="7">
        <text>L-aspartate + L-glutamine + ATP + H2O = L-asparagine + L-glutamate + AMP + diphosphate + H(+)</text>
        <dbReference type="Rhea" id="RHEA:12228"/>
        <dbReference type="ChEBI" id="CHEBI:15377"/>
        <dbReference type="ChEBI" id="CHEBI:15378"/>
        <dbReference type="ChEBI" id="CHEBI:29985"/>
        <dbReference type="ChEBI" id="CHEBI:29991"/>
        <dbReference type="ChEBI" id="CHEBI:30616"/>
        <dbReference type="ChEBI" id="CHEBI:33019"/>
        <dbReference type="ChEBI" id="CHEBI:58048"/>
        <dbReference type="ChEBI" id="CHEBI:58359"/>
        <dbReference type="ChEBI" id="CHEBI:456215"/>
        <dbReference type="EC" id="6.3.5.4"/>
    </reaction>
</comment>
<dbReference type="GO" id="GO:0004066">
    <property type="term" value="F:asparagine synthase (glutamine-hydrolyzing) activity"/>
    <property type="evidence" value="ECO:0007669"/>
    <property type="project" value="UniProtKB-EC"/>
</dbReference>
<keyword evidence="9" id="KW-0436">Ligase</keyword>
<evidence type="ECO:0000256" key="1">
    <source>
        <dbReference type="ARBA" id="ARBA00005187"/>
    </source>
</evidence>
<dbReference type="PANTHER" id="PTHR43284">
    <property type="entry name" value="ASPARAGINE SYNTHETASE (GLUTAMINE-HYDROLYZING)"/>
    <property type="match status" value="1"/>
</dbReference>
<dbReference type="PANTHER" id="PTHR43284:SF1">
    <property type="entry name" value="ASPARAGINE SYNTHETASE"/>
    <property type="match status" value="1"/>
</dbReference>
<keyword evidence="10" id="KW-1185">Reference proteome</keyword>